<dbReference type="Pfam" id="PF07963">
    <property type="entry name" value="N_methyl"/>
    <property type="match status" value="1"/>
</dbReference>
<dbReference type="NCBIfam" id="TIGR02532">
    <property type="entry name" value="IV_pilin_GFxxxE"/>
    <property type="match status" value="1"/>
</dbReference>
<sequence length="145" mass="16915">MNSHLDCRSWNKGFTLIEILVTLVILSIILLSFMSFFSQSSLFTQKNNEKLTAINLAQETIITIKNQPAYFQKDMKYTMSFPNPEKTILNVNSFGIFNQQPNYRLGLEISKDYSYNLYRMHVQIFDLENNLLAETFHYLKGPSPK</sequence>
<evidence type="ECO:0000313" key="5">
    <source>
        <dbReference type="Proteomes" id="UP000027936"/>
    </source>
</evidence>
<evidence type="ECO:0000256" key="2">
    <source>
        <dbReference type="ARBA" id="ARBA00023287"/>
    </source>
</evidence>
<comment type="caution">
    <text evidence="4">The sequence shown here is derived from an EMBL/GenBank/DDBJ whole genome shotgun (WGS) entry which is preliminary data.</text>
</comment>
<keyword evidence="3" id="KW-0812">Transmembrane</keyword>
<keyword evidence="2" id="KW-0178">Competence</keyword>
<proteinExistence type="predicted"/>
<dbReference type="OrthoDB" id="2456766at2"/>
<name>A0A072NQD4_SCHAZ</name>
<accession>A0A072NQD4</accession>
<dbReference type="EMBL" id="JJRY01000003">
    <property type="protein sequence ID" value="KEF39462.1"/>
    <property type="molecule type" value="Genomic_DNA"/>
</dbReference>
<dbReference type="PROSITE" id="PS00409">
    <property type="entry name" value="PROKAR_NTER_METHYL"/>
    <property type="match status" value="1"/>
</dbReference>
<dbReference type="InterPro" id="IPR012902">
    <property type="entry name" value="N_methyl_site"/>
</dbReference>
<dbReference type="PATRIC" id="fig|1348973.3.peg.1202"/>
<comment type="subcellular location">
    <subcellularLocation>
        <location evidence="1">Cell surface</location>
    </subcellularLocation>
</comment>
<keyword evidence="3" id="KW-1133">Transmembrane helix</keyword>
<dbReference type="AlphaFoldDB" id="A0A072NQD4"/>
<evidence type="ECO:0000256" key="1">
    <source>
        <dbReference type="ARBA" id="ARBA00004241"/>
    </source>
</evidence>
<dbReference type="SUPFAM" id="SSF54523">
    <property type="entry name" value="Pili subunits"/>
    <property type="match status" value="1"/>
</dbReference>
<evidence type="ECO:0000313" key="4">
    <source>
        <dbReference type="EMBL" id="KEF39462.1"/>
    </source>
</evidence>
<gene>
    <name evidence="4" type="ORF">M670_01230</name>
</gene>
<reference evidence="4 5" key="1">
    <citation type="submission" date="2014-04" db="EMBL/GenBank/DDBJ databases">
        <title>Draft genome sequence of Bacillus azotoformans MEV2011, a (co-) denitrifying strain unable to grow in the presence of oxygen.</title>
        <authorList>
            <person name="Nielsen M."/>
            <person name="Schreiber L."/>
            <person name="Finster K."/>
            <person name="Schramm A."/>
        </authorList>
    </citation>
    <scope>NUCLEOTIDE SEQUENCE [LARGE SCALE GENOMIC DNA]</scope>
    <source>
        <strain evidence="4 5">MEV2011</strain>
    </source>
</reference>
<organism evidence="4 5">
    <name type="scientific">Schinkia azotoformans MEV2011</name>
    <dbReference type="NCBI Taxonomy" id="1348973"/>
    <lineage>
        <taxon>Bacteria</taxon>
        <taxon>Bacillati</taxon>
        <taxon>Bacillota</taxon>
        <taxon>Bacilli</taxon>
        <taxon>Bacillales</taxon>
        <taxon>Bacillaceae</taxon>
        <taxon>Calidifontibacillus/Schinkia group</taxon>
        <taxon>Schinkia</taxon>
    </lineage>
</organism>
<keyword evidence="3" id="KW-0472">Membrane</keyword>
<dbReference type="Proteomes" id="UP000027936">
    <property type="component" value="Unassembled WGS sequence"/>
</dbReference>
<dbReference type="GO" id="GO:0030420">
    <property type="term" value="P:establishment of competence for transformation"/>
    <property type="evidence" value="ECO:0007669"/>
    <property type="project" value="UniProtKB-KW"/>
</dbReference>
<feature type="transmembrane region" description="Helical" evidence="3">
    <location>
        <begin position="14"/>
        <end position="37"/>
    </location>
</feature>
<protein>
    <submittedName>
        <fullName evidence="4">Prepilin-type N-terminal cleavage/methylation domain-containing protein</fullName>
    </submittedName>
</protein>
<evidence type="ECO:0000256" key="3">
    <source>
        <dbReference type="SAM" id="Phobius"/>
    </source>
</evidence>
<dbReference type="RefSeq" id="WP_051678082.1">
    <property type="nucleotide sequence ID" value="NZ_JJRY01000003.1"/>
</dbReference>
<dbReference type="InterPro" id="IPR045584">
    <property type="entry name" value="Pilin-like"/>
</dbReference>
<dbReference type="GO" id="GO:0009986">
    <property type="term" value="C:cell surface"/>
    <property type="evidence" value="ECO:0007669"/>
    <property type="project" value="UniProtKB-SubCell"/>
</dbReference>